<organism evidence="5 6">
    <name type="scientific">Aspergillus terreus</name>
    <dbReference type="NCBI Taxonomy" id="33178"/>
    <lineage>
        <taxon>Eukaryota</taxon>
        <taxon>Fungi</taxon>
        <taxon>Dikarya</taxon>
        <taxon>Ascomycota</taxon>
        <taxon>Pezizomycotina</taxon>
        <taxon>Eurotiomycetes</taxon>
        <taxon>Eurotiomycetidae</taxon>
        <taxon>Eurotiales</taxon>
        <taxon>Aspergillaceae</taxon>
        <taxon>Aspergillus</taxon>
        <taxon>Aspergillus subgen. Circumdati</taxon>
    </lineage>
</organism>
<keyword evidence="6" id="KW-1185">Reference proteome</keyword>
<feature type="region of interest" description="Disordered" evidence="3">
    <location>
        <begin position="1"/>
        <end position="137"/>
    </location>
</feature>
<dbReference type="Pfam" id="PF10680">
    <property type="entry name" value="RRN9"/>
    <property type="match status" value="1"/>
</dbReference>
<feature type="compositionally biased region" description="Polar residues" evidence="3">
    <location>
        <begin position="1"/>
        <end position="31"/>
    </location>
</feature>
<feature type="region of interest" description="Disordered" evidence="3">
    <location>
        <begin position="338"/>
        <end position="437"/>
    </location>
</feature>
<dbReference type="PROSITE" id="PS00354">
    <property type="entry name" value="HMGI_Y"/>
    <property type="match status" value="1"/>
</dbReference>
<feature type="compositionally biased region" description="Basic residues" evidence="3">
    <location>
        <begin position="379"/>
        <end position="389"/>
    </location>
</feature>
<dbReference type="Proteomes" id="UP000452235">
    <property type="component" value="Unassembled WGS sequence"/>
</dbReference>
<feature type="compositionally biased region" description="Polar residues" evidence="3">
    <location>
        <begin position="342"/>
        <end position="359"/>
    </location>
</feature>
<feature type="compositionally biased region" description="Low complexity" evidence="3">
    <location>
        <begin position="390"/>
        <end position="413"/>
    </location>
</feature>
<feature type="compositionally biased region" description="Low complexity" evidence="3">
    <location>
        <begin position="360"/>
        <end position="378"/>
    </location>
</feature>
<feature type="compositionally biased region" description="Basic and acidic residues" evidence="3">
    <location>
        <begin position="34"/>
        <end position="46"/>
    </location>
</feature>
<dbReference type="VEuPathDB" id="FungiDB:ATEG_05386"/>
<evidence type="ECO:0000256" key="3">
    <source>
        <dbReference type="SAM" id="MobiDB-lite"/>
    </source>
</evidence>
<evidence type="ECO:0000256" key="1">
    <source>
        <dbReference type="ARBA" id="ARBA00004123"/>
    </source>
</evidence>
<sequence length="633" mass="70786">MSHPSSSQFVPPQSAQPYRSIFGGSSSQNVPDSDPPHVLEDGNHEENELDVLMGDQPLVPNGSDDDDTYEESIAEESGSEDSISTRSTRRTSRRRKSTSATTTTNQRIIESPSPSPSPSPSSYRPNRFHGPEPTWRKLTLEDRQNAEALEDLRAKDLAAHLYNAYALRARAREIAKRAAERDVRVADAEPFLPPKRWAAWPVPANEVPRGDEYRRDDETWTLKMPADPRPSADLEESIMALMLRHAKERFNARPWRSTRPTSPNPFDPASQAETQNDSAATEDAVKIESDFMDASIPRRPVVQADDDQSRKQLRPITRNIITEFDRLLLGLHHARKNVTAGDDSSASEWQTDTESIASGSSVSVRRQRRSQNGTSRSQSRGRKRTRRSSRGSSTGPRSQSAHSSRRAPSASQSTYQPSRSSRSRGRSAGSDRRQPATRILRIGLRDWSEILGVASMVGWPPAVVMRTAQRCGALFREDMAYRTFKEGKLQQTEDGDPAAWEYAESDTGFSEASVEPLPPPPQRKRSRSRTASPREESTSRPVSTEPESVANKRPRGRPKGKGGRPKRENENDRPKGKGEHRKQDLYRLYFFQQAAASRGSYWTPMPQPGRSSVPLAPDTEDTDWVPNDTNITG</sequence>
<feature type="compositionally biased region" description="Basic and acidic residues" evidence="3">
    <location>
        <begin position="565"/>
        <end position="585"/>
    </location>
</feature>
<keyword evidence="2" id="KW-0539">Nucleus</keyword>
<feature type="compositionally biased region" description="Acidic residues" evidence="3">
    <location>
        <begin position="63"/>
        <end position="79"/>
    </location>
</feature>
<dbReference type="InterPro" id="IPR000637">
    <property type="entry name" value="HMGI/Y_DNA-bd_CS"/>
</dbReference>
<accession>A0A5M3Z532</accession>
<dbReference type="InterPro" id="IPR019622">
    <property type="entry name" value="Rrn9_dom"/>
</dbReference>
<evidence type="ECO:0000313" key="5">
    <source>
        <dbReference type="EMBL" id="GFF16261.1"/>
    </source>
</evidence>
<reference evidence="5 6" key="1">
    <citation type="submission" date="2020-01" db="EMBL/GenBank/DDBJ databases">
        <title>Aspergillus terreus IFO 6365 whole genome shotgun sequence.</title>
        <authorList>
            <person name="Kanamasa S."/>
            <person name="Takahashi H."/>
        </authorList>
    </citation>
    <scope>NUCLEOTIDE SEQUENCE [LARGE SCALE GENOMIC DNA]</scope>
    <source>
        <strain evidence="5 6">IFO 6365</strain>
    </source>
</reference>
<dbReference type="EMBL" id="BLJY01000005">
    <property type="protein sequence ID" value="GFF16261.1"/>
    <property type="molecule type" value="Genomic_DNA"/>
</dbReference>
<feature type="region of interest" description="Disordered" evidence="3">
    <location>
        <begin position="504"/>
        <end position="586"/>
    </location>
</feature>
<dbReference type="GO" id="GO:0005634">
    <property type="term" value="C:nucleus"/>
    <property type="evidence" value="ECO:0007669"/>
    <property type="project" value="UniProtKB-SubCell"/>
</dbReference>
<dbReference type="OrthoDB" id="5412288at2759"/>
<feature type="region of interest" description="Disordered" evidence="3">
    <location>
        <begin position="599"/>
        <end position="633"/>
    </location>
</feature>
<evidence type="ECO:0000259" key="4">
    <source>
        <dbReference type="Pfam" id="PF10680"/>
    </source>
</evidence>
<feature type="domain" description="Rrn9" evidence="4">
    <location>
        <begin position="149"/>
        <end position="213"/>
    </location>
</feature>
<dbReference type="GO" id="GO:0006355">
    <property type="term" value="P:regulation of DNA-templated transcription"/>
    <property type="evidence" value="ECO:0007669"/>
    <property type="project" value="InterPro"/>
</dbReference>
<feature type="compositionally biased region" description="Basic residues" evidence="3">
    <location>
        <begin position="87"/>
        <end position="97"/>
    </location>
</feature>
<evidence type="ECO:0000313" key="6">
    <source>
        <dbReference type="Proteomes" id="UP000452235"/>
    </source>
</evidence>
<name>A0A5M3Z532_ASPTE</name>
<feature type="region of interest" description="Disordered" evidence="3">
    <location>
        <begin position="251"/>
        <end position="310"/>
    </location>
</feature>
<comment type="caution">
    <text evidence="5">The sequence shown here is derived from an EMBL/GenBank/DDBJ whole genome shotgun (WGS) entry which is preliminary data.</text>
</comment>
<evidence type="ECO:0000256" key="2">
    <source>
        <dbReference type="ARBA" id="ARBA00023242"/>
    </source>
</evidence>
<feature type="compositionally biased region" description="Basic residues" evidence="3">
    <location>
        <begin position="552"/>
        <end position="564"/>
    </location>
</feature>
<proteinExistence type="predicted"/>
<protein>
    <recommendedName>
        <fullName evidence="4">Rrn9 domain-containing protein</fullName>
    </recommendedName>
</protein>
<gene>
    <name evidence="5" type="ORF">ATEIFO6365_0005045100</name>
</gene>
<dbReference type="AlphaFoldDB" id="A0A5M3Z532"/>
<comment type="subcellular location">
    <subcellularLocation>
        <location evidence="1">Nucleus</location>
    </subcellularLocation>
</comment>